<feature type="compositionally biased region" description="Low complexity" evidence="1">
    <location>
        <begin position="52"/>
        <end position="65"/>
    </location>
</feature>
<reference evidence="2 3" key="1">
    <citation type="submission" date="2019-03" db="EMBL/GenBank/DDBJ databases">
        <title>First draft genome of Liparis tanakae, snailfish: a comprehensive survey of snailfish specific genes.</title>
        <authorList>
            <person name="Kim W."/>
            <person name="Song I."/>
            <person name="Jeong J.-H."/>
            <person name="Kim D."/>
            <person name="Kim S."/>
            <person name="Ryu S."/>
            <person name="Song J.Y."/>
            <person name="Lee S.K."/>
        </authorList>
    </citation>
    <scope>NUCLEOTIDE SEQUENCE [LARGE SCALE GENOMIC DNA]</scope>
    <source>
        <tissue evidence="2">Muscle</tissue>
    </source>
</reference>
<evidence type="ECO:0000313" key="3">
    <source>
        <dbReference type="Proteomes" id="UP000314294"/>
    </source>
</evidence>
<gene>
    <name evidence="2" type="ORF">EYF80_003897</name>
</gene>
<proteinExistence type="predicted"/>
<organism evidence="2 3">
    <name type="scientific">Liparis tanakae</name>
    <name type="common">Tanaka's snailfish</name>
    <dbReference type="NCBI Taxonomy" id="230148"/>
    <lineage>
        <taxon>Eukaryota</taxon>
        <taxon>Metazoa</taxon>
        <taxon>Chordata</taxon>
        <taxon>Craniata</taxon>
        <taxon>Vertebrata</taxon>
        <taxon>Euteleostomi</taxon>
        <taxon>Actinopterygii</taxon>
        <taxon>Neopterygii</taxon>
        <taxon>Teleostei</taxon>
        <taxon>Neoteleostei</taxon>
        <taxon>Acanthomorphata</taxon>
        <taxon>Eupercaria</taxon>
        <taxon>Perciformes</taxon>
        <taxon>Cottioidei</taxon>
        <taxon>Cottales</taxon>
        <taxon>Liparidae</taxon>
        <taxon>Liparis</taxon>
    </lineage>
</organism>
<dbReference type="EMBL" id="SRLO01000018">
    <property type="protein sequence ID" value="TNN86053.1"/>
    <property type="molecule type" value="Genomic_DNA"/>
</dbReference>
<protein>
    <submittedName>
        <fullName evidence="2">Uncharacterized protein</fullName>
    </submittedName>
</protein>
<sequence>MRQLGRSLDPNTDFICVAVSMRFWNTSALRSSLQEHNKEETPGSQRGHKEVTTGSASSSSSVTSTLLLKRIGF</sequence>
<name>A0A4Z2J8Q8_9TELE</name>
<evidence type="ECO:0000256" key="1">
    <source>
        <dbReference type="SAM" id="MobiDB-lite"/>
    </source>
</evidence>
<feature type="region of interest" description="Disordered" evidence="1">
    <location>
        <begin position="31"/>
        <end position="73"/>
    </location>
</feature>
<keyword evidence="3" id="KW-1185">Reference proteome</keyword>
<dbReference type="Proteomes" id="UP000314294">
    <property type="component" value="Unassembled WGS sequence"/>
</dbReference>
<dbReference type="AlphaFoldDB" id="A0A4Z2J8Q8"/>
<accession>A0A4Z2J8Q8</accession>
<feature type="compositionally biased region" description="Basic and acidic residues" evidence="1">
    <location>
        <begin position="33"/>
        <end position="51"/>
    </location>
</feature>
<comment type="caution">
    <text evidence="2">The sequence shown here is derived from an EMBL/GenBank/DDBJ whole genome shotgun (WGS) entry which is preliminary data.</text>
</comment>
<evidence type="ECO:0000313" key="2">
    <source>
        <dbReference type="EMBL" id="TNN86053.1"/>
    </source>
</evidence>